<dbReference type="AlphaFoldDB" id="A0A1I7WYF9"/>
<keyword evidence="1" id="KW-1185">Reference proteome</keyword>
<organism evidence="1 2">
    <name type="scientific">Heterorhabditis bacteriophora</name>
    <name type="common">Entomopathogenic nematode worm</name>
    <dbReference type="NCBI Taxonomy" id="37862"/>
    <lineage>
        <taxon>Eukaryota</taxon>
        <taxon>Metazoa</taxon>
        <taxon>Ecdysozoa</taxon>
        <taxon>Nematoda</taxon>
        <taxon>Chromadorea</taxon>
        <taxon>Rhabditida</taxon>
        <taxon>Rhabditina</taxon>
        <taxon>Rhabditomorpha</taxon>
        <taxon>Strongyloidea</taxon>
        <taxon>Heterorhabditidae</taxon>
        <taxon>Heterorhabditis</taxon>
    </lineage>
</organism>
<dbReference type="WBParaSite" id="Hba_10219">
    <property type="protein sequence ID" value="Hba_10219"/>
    <property type="gene ID" value="Hba_10219"/>
</dbReference>
<name>A0A1I7WYF9_HETBA</name>
<proteinExistence type="predicted"/>
<evidence type="ECO:0000313" key="1">
    <source>
        <dbReference type="Proteomes" id="UP000095283"/>
    </source>
</evidence>
<dbReference type="Proteomes" id="UP000095283">
    <property type="component" value="Unplaced"/>
</dbReference>
<accession>A0A1I7WYF9</accession>
<reference evidence="2" key="1">
    <citation type="submission" date="2016-11" db="UniProtKB">
        <authorList>
            <consortium name="WormBaseParasite"/>
        </authorList>
    </citation>
    <scope>IDENTIFICATION</scope>
</reference>
<protein>
    <submittedName>
        <fullName evidence="2">PMD domain-containing protein</fullName>
    </submittedName>
</protein>
<sequence length="171" mass="19087">MADSSILDYETGFNLRYIQDSGQPLPKPPPAVWVSGRENRGFRGGTNDGGPIEKFILSAIPKIRKHFTGQRHLATLPLFYDTVTNERSGMIWITVLIIESIRMADSIKENGENVLECNNTNSTGLYLDIAFGDAMSSICEITEFLLTKPFPIELDLKRMCVGLWKLFGLGT</sequence>
<evidence type="ECO:0000313" key="2">
    <source>
        <dbReference type="WBParaSite" id="Hba_10219"/>
    </source>
</evidence>